<proteinExistence type="predicted"/>
<evidence type="ECO:0000313" key="1">
    <source>
        <dbReference type="EMBL" id="GAH14614.1"/>
    </source>
</evidence>
<reference evidence="1" key="1">
    <citation type="journal article" date="2014" name="Front. Microbiol.">
        <title>High frequency of phylogenetically diverse reductive dehalogenase-homologous genes in deep subseafloor sedimentary metagenomes.</title>
        <authorList>
            <person name="Kawai M."/>
            <person name="Futagami T."/>
            <person name="Toyoda A."/>
            <person name="Takaki Y."/>
            <person name="Nishi S."/>
            <person name="Hori S."/>
            <person name="Arai W."/>
            <person name="Tsubouchi T."/>
            <person name="Morono Y."/>
            <person name="Uchiyama I."/>
            <person name="Ito T."/>
            <person name="Fujiyama A."/>
            <person name="Inagaki F."/>
            <person name="Takami H."/>
        </authorList>
    </citation>
    <scope>NUCLEOTIDE SEQUENCE</scope>
    <source>
        <strain evidence="1">Expedition CK06-06</strain>
    </source>
</reference>
<dbReference type="AlphaFoldDB" id="X1EBV5"/>
<organism evidence="1">
    <name type="scientific">marine sediment metagenome</name>
    <dbReference type="NCBI Taxonomy" id="412755"/>
    <lineage>
        <taxon>unclassified sequences</taxon>
        <taxon>metagenomes</taxon>
        <taxon>ecological metagenomes</taxon>
    </lineage>
</organism>
<accession>X1EBV5</accession>
<name>X1EBV5_9ZZZZ</name>
<comment type="caution">
    <text evidence="1">The sequence shown here is derived from an EMBL/GenBank/DDBJ whole genome shotgun (WGS) entry which is preliminary data.</text>
</comment>
<gene>
    <name evidence="1" type="ORF">S01H4_64895</name>
</gene>
<protein>
    <submittedName>
        <fullName evidence="1">Uncharacterized protein</fullName>
    </submittedName>
</protein>
<sequence>MGCDIMPDEKIIIVYQNSYISDKQRKEKESQGWKIVEGVRVGRDGKPVEPHILPLAV</sequence>
<dbReference type="EMBL" id="BART01039503">
    <property type="protein sequence ID" value="GAH14614.1"/>
    <property type="molecule type" value="Genomic_DNA"/>
</dbReference>